<feature type="transmembrane region" description="Helical" evidence="1">
    <location>
        <begin position="181"/>
        <end position="199"/>
    </location>
</feature>
<evidence type="ECO:0000313" key="3">
    <source>
        <dbReference type="Proteomes" id="UP001054902"/>
    </source>
</evidence>
<organism evidence="2 3">
    <name type="scientific">Chaetoceros tenuissimus</name>
    <dbReference type="NCBI Taxonomy" id="426638"/>
    <lineage>
        <taxon>Eukaryota</taxon>
        <taxon>Sar</taxon>
        <taxon>Stramenopiles</taxon>
        <taxon>Ochrophyta</taxon>
        <taxon>Bacillariophyta</taxon>
        <taxon>Coscinodiscophyceae</taxon>
        <taxon>Chaetocerotophycidae</taxon>
        <taxon>Chaetocerotales</taxon>
        <taxon>Chaetocerotaceae</taxon>
        <taxon>Chaetoceros</taxon>
    </lineage>
</organism>
<dbReference type="Proteomes" id="UP001054902">
    <property type="component" value="Unassembled WGS sequence"/>
</dbReference>
<gene>
    <name evidence="2" type="ORF">CTEN210_15905</name>
</gene>
<sequence>MIKSPPNINTIITNQPKMDFVAPSLYAIFTYMLICTIHHFHSSINLQTFGSKSLALVTGALIWDNGIIEVTFLSTICSSCYWCSDAICYCCGNGKSCRNWFSTSSLVQSGIAVVAFVTASLVTWKNFIESNEITLKTFDNSPFDLIMFTKKEPMSAFVVSAIILSFFTLFVGIIGGSTNPIIARWLICAAASAIVGSAFQGPTCNLGEVGMQYSLFQAAQIVYAV</sequence>
<feature type="transmembrane region" description="Helical" evidence="1">
    <location>
        <begin position="156"/>
        <end position="175"/>
    </location>
</feature>
<keyword evidence="3" id="KW-1185">Reference proteome</keyword>
<protein>
    <submittedName>
        <fullName evidence="2">Uncharacterized protein</fullName>
    </submittedName>
</protein>
<accession>A0AAD3DB98</accession>
<feature type="transmembrane region" description="Helical" evidence="1">
    <location>
        <begin position="106"/>
        <end position="124"/>
    </location>
</feature>
<evidence type="ECO:0000313" key="2">
    <source>
        <dbReference type="EMBL" id="GFH59429.1"/>
    </source>
</evidence>
<dbReference type="AlphaFoldDB" id="A0AAD3DB98"/>
<proteinExistence type="predicted"/>
<name>A0AAD3DB98_9STRA</name>
<feature type="transmembrane region" description="Helical" evidence="1">
    <location>
        <begin position="20"/>
        <end position="40"/>
    </location>
</feature>
<comment type="caution">
    <text evidence="2">The sequence shown here is derived from an EMBL/GenBank/DDBJ whole genome shotgun (WGS) entry which is preliminary data.</text>
</comment>
<keyword evidence="1" id="KW-0812">Transmembrane</keyword>
<dbReference type="EMBL" id="BLLK01000064">
    <property type="protein sequence ID" value="GFH59429.1"/>
    <property type="molecule type" value="Genomic_DNA"/>
</dbReference>
<keyword evidence="1" id="KW-1133">Transmembrane helix</keyword>
<evidence type="ECO:0000256" key="1">
    <source>
        <dbReference type="SAM" id="Phobius"/>
    </source>
</evidence>
<keyword evidence="1" id="KW-0472">Membrane</keyword>
<reference evidence="2 3" key="1">
    <citation type="journal article" date="2021" name="Sci. Rep.">
        <title>The genome of the diatom Chaetoceros tenuissimus carries an ancient integrated fragment of an extant virus.</title>
        <authorList>
            <person name="Hongo Y."/>
            <person name="Kimura K."/>
            <person name="Takaki Y."/>
            <person name="Yoshida Y."/>
            <person name="Baba S."/>
            <person name="Kobayashi G."/>
            <person name="Nagasaki K."/>
            <person name="Hano T."/>
            <person name="Tomaru Y."/>
        </authorList>
    </citation>
    <scope>NUCLEOTIDE SEQUENCE [LARGE SCALE GENOMIC DNA]</scope>
    <source>
        <strain evidence="2 3">NIES-3715</strain>
    </source>
</reference>